<organism evidence="1 2">
    <name type="scientific">Meloidogyne hapla</name>
    <name type="common">Root-knot nematode worm</name>
    <dbReference type="NCBI Taxonomy" id="6305"/>
    <lineage>
        <taxon>Eukaryota</taxon>
        <taxon>Metazoa</taxon>
        <taxon>Ecdysozoa</taxon>
        <taxon>Nematoda</taxon>
        <taxon>Chromadorea</taxon>
        <taxon>Rhabditida</taxon>
        <taxon>Tylenchina</taxon>
        <taxon>Tylenchomorpha</taxon>
        <taxon>Tylenchoidea</taxon>
        <taxon>Meloidogynidae</taxon>
        <taxon>Meloidogyninae</taxon>
        <taxon>Meloidogyne</taxon>
    </lineage>
</organism>
<evidence type="ECO:0000313" key="1">
    <source>
        <dbReference type="Proteomes" id="UP000095281"/>
    </source>
</evidence>
<dbReference type="Pfam" id="PF16184">
    <property type="entry name" value="Cadherin_3"/>
    <property type="match status" value="1"/>
</dbReference>
<protein>
    <submittedName>
        <fullName evidence="2">Cadherin domain-containing protein</fullName>
    </submittedName>
</protein>
<evidence type="ECO:0000313" key="2">
    <source>
        <dbReference type="WBParaSite" id="MhA1_Contig1537.frz3.gene8"/>
    </source>
</evidence>
<reference evidence="2" key="1">
    <citation type="submission" date="2016-11" db="UniProtKB">
        <authorList>
            <consortium name="WormBaseParasite"/>
        </authorList>
    </citation>
    <scope>IDENTIFICATION</scope>
</reference>
<dbReference type="Proteomes" id="UP000095281">
    <property type="component" value="Unplaced"/>
</dbReference>
<dbReference type="WBParaSite" id="MhA1_Contig1537.frz3.gene8">
    <property type="protein sequence ID" value="MhA1_Contig1537.frz3.gene8"/>
    <property type="gene ID" value="MhA1_Contig1537.frz3.gene8"/>
</dbReference>
<dbReference type="AlphaFoldDB" id="A0A1I8B8G7"/>
<proteinExistence type="predicted"/>
<name>A0A1I8B8G7_MELHA</name>
<sequence length="188" mass="21254">WNKALEMEQIHSGSYLLYKHLNGNDSNKQNNDSFTLIIYGSIGNSENEIKIEMFVKVIEPSELLKIHHFPQELSIVSGGTLQLNSNYISASHSKLSDSSIYFNIIQYPQNGIRIILKEDIKTHLTTSPSLPSFSSLVNFTQKQINEGSIWLEHAPINEKQSWDIIGIKLEVVGNDGKILDSGNYLMNF</sequence>
<keyword evidence="1" id="KW-1185">Reference proteome</keyword>
<accession>A0A1I8B8G7</accession>